<dbReference type="Proteomes" id="UP000051269">
    <property type="component" value="Unassembled WGS sequence"/>
</dbReference>
<sequence length="175" mass="19957">MNGGLWGQLTRDLYLNTHRARCEIYRAQLLADKKVPTPTIQAALFYPAGPLWRIDIVTSYIPHSLDLVSFLSTRPSTPARTRAFSAVRKLFHQCRQNGILHPDFNARNILLTPSPHQAWLLDVDAIQVKPQHPFQIDTANRHRLLRSLLKLAKLGSLGFSEKEVPSLWRELFPSS</sequence>
<evidence type="ECO:0000313" key="2">
    <source>
        <dbReference type="Proteomes" id="UP000051269"/>
    </source>
</evidence>
<accession>A0A0R2RJ47</accession>
<reference evidence="1 2" key="1">
    <citation type="submission" date="2015-10" db="EMBL/GenBank/DDBJ databases">
        <title>Metagenome-Assembled Genomes uncover a global brackish microbiome.</title>
        <authorList>
            <person name="Hugerth L.W."/>
            <person name="Larsson J."/>
            <person name="Alneberg J."/>
            <person name="Lindh M.V."/>
            <person name="Legrand C."/>
            <person name="Pinhassi J."/>
            <person name="Andersson A.F."/>
        </authorList>
    </citation>
    <scope>NUCLEOTIDE SEQUENCE [LARGE SCALE GENOMIC DNA]</scope>
    <source>
        <strain evidence="1">BACL18 MAG-120507-bin52</strain>
    </source>
</reference>
<dbReference type="AlphaFoldDB" id="A0A0R2RJ47"/>
<evidence type="ECO:0008006" key="3">
    <source>
        <dbReference type="Google" id="ProtNLM"/>
    </source>
</evidence>
<proteinExistence type="predicted"/>
<dbReference type="Pfam" id="PF06293">
    <property type="entry name" value="Kdo"/>
    <property type="match status" value="1"/>
</dbReference>
<dbReference type="Gene3D" id="1.10.510.10">
    <property type="entry name" value="Transferase(Phosphotransferase) domain 1"/>
    <property type="match status" value="1"/>
</dbReference>
<name>A0A0R2RJ47_9BACT</name>
<dbReference type="InterPro" id="IPR011009">
    <property type="entry name" value="Kinase-like_dom_sf"/>
</dbReference>
<organism evidence="1 2">
    <name type="scientific">Verrucomicrobia subdivision 6 bacterium BACL9 MAG-120507-bin52</name>
    <dbReference type="NCBI Taxonomy" id="1655590"/>
    <lineage>
        <taxon>Bacteria</taxon>
        <taxon>Pseudomonadati</taxon>
        <taxon>Verrucomicrobiota</taxon>
        <taxon>Verrucomicrobiia</taxon>
        <taxon>Verrucomicrobiales</taxon>
        <taxon>Verrucomicrobia subdivision 6</taxon>
    </lineage>
</organism>
<gene>
    <name evidence="1" type="ORF">ABR82_06265</name>
</gene>
<dbReference type="SUPFAM" id="SSF56112">
    <property type="entry name" value="Protein kinase-like (PK-like)"/>
    <property type="match status" value="1"/>
</dbReference>
<comment type="caution">
    <text evidence="1">The sequence shown here is derived from an EMBL/GenBank/DDBJ whole genome shotgun (WGS) entry which is preliminary data.</text>
</comment>
<dbReference type="EMBL" id="LIBO01000038">
    <property type="protein sequence ID" value="KRO62751.1"/>
    <property type="molecule type" value="Genomic_DNA"/>
</dbReference>
<protein>
    <recommendedName>
        <fullName evidence="3">3-deoxy-D-manno-octulosonic acid kinase</fullName>
    </recommendedName>
</protein>
<evidence type="ECO:0000313" key="1">
    <source>
        <dbReference type="EMBL" id="KRO62751.1"/>
    </source>
</evidence>